<protein>
    <submittedName>
        <fullName evidence="1">Uncharacterized protein</fullName>
    </submittedName>
</protein>
<name>A0A0V0QG45_PSEPJ</name>
<sequence length="99" mass="11769">MKPNLDKRKNKIINILQKNQMNKTQIENKQKFSKINNISQKINKNHSFYLPQEQEAEIFQENIQENCNSVQKQKHVNISKILKLNNQDKSPLNLIKIKI</sequence>
<dbReference type="AlphaFoldDB" id="A0A0V0QG45"/>
<gene>
    <name evidence="1" type="ORF">PPERSA_08215</name>
</gene>
<reference evidence="1 2" key="1">
    <citation type="journal article" date="2015" name="Sci. Rep.">
        <title>Genome of the facultative scuticociliatosis pathogen Pseudocohnilembus persalinus provides insight into its virulence through horizontal gene transfer.</title>
        <authorList>
            <person name="Xiong J."/>
            <person name="Wang G."/>
            <person name="Cheng J."/>
            <person name="Tian M."/>
            <person name="Pan X."/>
            <person name="Warren A."/>
            <person name="Jiang C."/>
            <person name="Yuan D."/>
            <person name="Miao W."/>
        </authorList>
    </citation>
    <scope>NUCLEOTIDE SEQUENCE [LARGE SCALE GENOMIC DNA]</scope>
    <source>
        <strain evidence="1">36N120E</strain>
    </source>
</reference>
<organism evidence="1 2">
    <name type="scientific">Pseudocohnilembus persalinus</name>
    <name type="common">Ciliate</name>
    <dbReference type="NCBI Taxonomy" id="266149"/>
    <lineage>
        <taxon>Eukaryota</taxon>
        <taxon>Sar</taxon>
        <taxon>Alveolata</taxon>
        <taxon>Ciliophora</taxon>
        <taxon>Intramacronucleata</taxon>
        <taxon>Oligohymenophorea</taxon>
        <taxon>Scuticociliatia</taxon>
        <taxon>Philasterida</taxon>
        <taxon>Pseudocohnilembidae</taxon>
        <taxon>Pseudocohnilembus</taxon>
    </lineage>
</organism>
<keyword evidence="2" id="KW-1185">Reference proteome</keyword>
<dbReference type="Proteomes" id="UP000054937">
    <property type="component" value="Unassembled WGS sequence"/>
</dbReference>
<comment type="caution">
    <text evidence="1">The sequence shown here is derived from an EMBL/GenBank/DDBJ whole genome shotgun (WGS) entry which is preliminary data.</text>
</comment>
<accession>A0A0V0QG45</accession>
<proteinExistence type="predicted"/>
<evidence type="ECO:0000313" key="1">
    <source>
        <dbReference type="EMBL" id="KRX01114.1"/>
    </source>
</evidence>
<dbReference type="EMBL" id="LDAU01000176">
    <property type="protein sequence ID" value="KRX01114.1"/>
    <property type="molecule type" value="Genomic_DNA"/>
</dbReference>
<dbReference type="InParanoid" id="A0A0V0QG45"/>
<evidence type="ECO:0000313" key="2">
    <source>
        <dbReference type="Proteomes" id="UP000054937"/>
    </source>
</evidence>